<dbReference type="Gene3D" id="3.50.50.60">
    <property type="entry name" value="FAD/NAD(P)-binding domain"/>
    <property type="match status" value="1"/>
</dbReference>
<comment type="caution">
    <text evidence="1">The sequence shown here is derived from an EMBL/GenBank/DDBJ whole genome shotgun (WGS) entry which is preliminary data.</text>
</comment>
<keyword evidence="2" id="KW-1185">Reference proteome</keyword>
<protein>
    <recommendedName>
        <fullName evidence="3">Amine oxidase domain-containing protein</fullName>
    </recommendedName>
</protein>
<evidence type="ECO:0000313" key="2">
    <source>
        <dbReference type="Proteomes" id="UP001515480"/>
    </source>
</evidence>
<dbReference type="Pfam" id="PF13450">
    <property type="entry name" value="NAD_binding_8"/>
    <property type="match status" value="1"/>
</dbReference>
<dbReference type="SUPFAM" id="SSF51905">
    <property type="entry name" value="FAD/NAD(P)-binding domain"/>
    <property type="match status" value="1"/>
</dbReference>
<dbReference type="Gene3D" id="3.90.660.10">
    <property type="match status" value="1"/>
</dbReference>
<reference evidence="1 2" key="1">
    <citation type="journal article" date="2024" name="Science">
        <title>Giant polyketide synthase enzymes in the biosynthesis of giant marine polyether toxins.</title>
        <authorList>
            <person name="Fallon T.R."/>
            <person name="Shende V.V."/>
            <person name="Wierzbicki I.H."/>
            <person name="Pendleton A.L."/>
            <person name="Watervoot N.F."/>
            <person name="Auber R.P."/>
            <person name="Gonzalez D.J."/>
            <person name="Wisecaver J.H."/>
            <person name="Moore B.S."/>
        </authorList>
    </citation>
    <scope>NUCLEOTIDE SEQUENCE [LARGE SCALE GENOMIC DNA]</scope>
    <source>
        <strain evidence="1 2">12B1</strain>
    </source>
</reference>
<dbReference type="EMBL" id="JBGBPQ010000004">
    <property type="protein sequence ID" value="KAL1525591.1"/>
    <property type="molecule type" value="Genomic_DNA"/>
</dbReference>
<dbReference type="PANTHER" id="PTHR16128:SF5">
    <property type="entry name" value="FAD_NAD(P)-BINDING OXIDOREDUCTASE FAMILY PROTEIN"/>
    <property type="match status" value="1"/>
</dbReference>
<dbReference type="PANTHER" id="PTHR16128">
    <property type="entry name" value="FAD/NAD(P)-BINDING OXIDOREDUCTASE FAMILY PROTEIN"/>
    <property type="match status" value="1"/>
</dbReference>
<evidence type="ECO:0008006" key="3">
    <source>
        <dbReference type="Google" id="ProtNLM"/>
    </source>
</evidence>
<dbReference type="Proteomes" id="UP001515480">
    <property type="component" value="Unassembled WGS sequence"/>
</dbReference>
<dbReference type="InterPro" id="IPR036188">
    <property type="entry name" value="FAD/NAD-bd_sf"/>
</dbReference>
<sequence>MAPPRLAIVGGGLAGSLCALVAHSRGLRPVIFDAGRRTLGGRFAGGHDPDSGGQFLRASEASQFMSVLAMLHENGLVSPWNGRFGVLGSRAGGFLPFDTLRKSAMLAKPEDLDTGGDFCGFLSTSAAATYVGVPSNASVCSGICNAIGAEVRTGVQVTAARLSQNGWRLEASGARDETFDAVILATHDPSLAAATVRSLQPHTADGSDHSARLGDLADALQKQRDQQRAPVFTLSARYPRGSLSSVVPFDAACVPGESHISFISRYASKPGREDKPHEELWSAVSTTYFAAELLRAASSRTQEEVETAAAEALDLELRRLCRGYFGGDDSAVPRALEVRAKRWGAGFAARTLGLNEDAICLEPWRLAICGDFVRDHPSPVESAARSGLAAGERVAAFFSSPAD</sequence>
<gene>
    <name evidence="1" type="ORF">AB1Y20_020445</name>
</gene>
<proteinExistence type="predicted"/>
<name>A0AB34JUN4_PRYPA</name>
<evidence type="ECO:0000313" key="1">
    <source>
        <dbReference type="EMBL" id="KAL1525591.1"/>
    </source>
</evidence>
<accession>A0AB34JUN4</accession>
<dbReference type="AlphaFoldDB" id="A0AB34JUN4"/>
<organism evidence="1 2">
    <name type="scientific">Prymnesium parvum</name>
    <name type="common">Toxic golden alga</name>
    <dbReference type="NCBI Taxonomy" id="97485"/>
    <lineage>
        <taxon>Eukaryota</taxon>
        <taxon>Haptista</taxon>
        <taxon>Haptophyta</taxon>
        <taxon>Prymnesiophyceae</taxon>
        <taxon>Prymnesiales</taxon>
        <taxon>Prymnesiaceae</taxon>
        <taxon>Prymnesium</taxon>
    </lineage>
</organism>